<keyword evidence="2" id="KW-1185">Reference proteome</keyword>
<proteinExistence type="predicted"/>
<evidence type="ECO:0000313" key="1">
    <source>
        <dbReference type="EMBL" id="PLS07072.1"/>
    </source>
</evidence>
<dbReference type="PANTHER" id="PTHR38433:SF1">
    <property type="entry name" value="DUF1641 DOMAIN-CONTAINING PROTEIN"/>
    <property type="match status" value="1"/>
</dbReference>
<gene>
    <name evidence="1" type="ORF">CVD27_05150</name>
</gene>
<reference evidence="1 2" key="1">
    <citation type="submission" date="2017-11" db="EMBL/GenBank/DDBJ databases">
        <title>Comparitive Functional Genomics of Dry Heat Resistant strains isolated from the Viking Spacecraft.</title>
        <authorList>
            <person name="Seuylemezian A."/>
            <person name="Cooper K."/>
            <person name="Vaishampayan P."/>
        </authorList>
    </citation>
    <scope>NUCLEOTIDE SEQUENCE [LARGE SCALE GENOMIC DNA]</scope>
    <source>
        <strain evidence="1 2">V32-6</strain>
    </source>
</reference>
<evidence type="ECO:0008006" key="3">
    <source>
        <dbReference type="Google" id="ProtNLM"/>
    </source>
</evidence>
<dbReference type="RefSeq" id="WP_101646813.1">
    <property type="nucleotide sequence ID" value="NZ_PGVE01000028.1"/>
</dbReference>
<name>A0A2N5HNG5_9BACI</name>
<dbReference type="OrthoDB" id="147801at2"/>
<dbReference type="AlphaFoldDB" id="A0A2N5HNG5"/>
<dbReference type="InterPro" id="IPR012440">
    <property type="entry name" value="DUF1641"/>
</dbReference>
<dbReference type="Proteomes" id="UP000234950">
    <property type="component" value="Unassembled WGS sequence"/>
</dbReference>
<evidence type="ECO:0000313" key="2">
    <source>
        <dbReference type="Proteomes" id="UP000234950"/>
    </source>
</evidence>
<dbReference type="PANTHER" id="PTHR38433">
    <property type="match status" value="1"/>
</dbReference>
<dbReference type="Pfam" id="PF07849">
    <property type="entry name" value="DUF1641"/>
    <property type="match status" value="1"/>
</dbReference>
<comment type="caution">
    <text evidence="1">The sequence shown here is derived from an EMBL/GenBank/DDBJ whole genome shotgun (WGS) entry which is preliminary data.</text>
</comment>
<protein>
    <recommendedName>
        <fullName evidence="3">DUF1641 domain-containing protein</fullName>
    </recommendedName>
</protein>
<accession>A0A2N5HNG5</accession>
<organism evidence="1 2">
    <name type="scientific">Neobacillus cucumis</name>
    <dbReference type="NCBI Taxonomy" id="1740721"/>
    <lineage>
        <taxon>Bacteria</taxon>
        <taxon>Bacillati</taxon>
        <taxon>Bacillota</taxon>
        <taxon>Bacilli</taxon>
        <taxon>Bacillales</taxon>
        <taxon>Bacillaceae</taxon>
        <taxon>Neobacillus</taxon>
    </lineage>
</organism>
<sequence length="159" mass="17042">MAKPIQTIQKTEWTDEQKKIQSLENLLSGVADNKDSLLETLSLLQELHDSGILEALGSLLIVKESAAKIAVGQIARKPVTNMINNAMAAGGILTELEPETTSKLAKSLTAGMQKAEQGLKADTKLGVFDIMKALKDPDINRALGFGFNLLKGIGEGLKE</sequence>
<dbReference type="EMBL" id="PGVE01000028">
    <property type="protein sequence ID" value="PLS07072.1"/>
    <property type="molecule type" value="Genomic_DNA"/>
</dbReference>